<feature type="coiled-coil region" evidence="12">
    <location>
        <begin position="275"/>
        <end position="302"/>
    </location>
</feature>
<feature type="region of interest" description="Disordered" evidence="13">
    <location>
        <begin position="637"/>
        <end position="675"/>
    </location>
</feature>
<gene>
    <name evidence="15" type="ORF">CLUMA_CG011145</name>
</gene>
<dbReference type="EMBL" id="CVRI01000047">
    <property type="protein sequence ID" value="CRK97765.1"/>
    <property type="molecule type" value="Genomic_DNA"/>
</dbReference>
<keyword evidence="5" id="KW-0479">Metal-binding</keyword>
<comment type="similarity">
    <text evidence="3">Belongs to the DZIP C2H2-type zinc-finger protein family.</text>
</comment>
<evidence type="ECO:0000256" key="4">
    <source>
        <dbReference type="ARBA" id="ARBA00022490"/>
    </source>
</evidence>
<feature type="compositionally biased region" description="Low complexity" evidence="13">
    <location>
        <begin position="407"/>
        <end position="425"/>
    </location>
</feature>
<evidence type="ECO:0000313" key="15">
    <source>
        <dbReference type="EMBL" id="CRK97765.1"/>
    </source>
</evidence>
<dbReference type="Pfam" id="PF13815">
    <property type="entry name" value="Dzip-like_N"/>
    <property type="match status" value="1"/>
</dbReference>
<dbReference type="PROSITE" id="PS00028">
    <property type="entry name" value="ZINC_FINGER_C2H2_1"/>
    <property type="match status" value="1"/>
</dbReference>
<dbReference type="AlphaFoldDB" id="A0A1J1IBW1"/>
<evidence type="ECO:0000256" key="13">
    <source>
        <dbReference type="SAM" id="MobiDB-lite"/>
    </source>
</evidence>
<evidence type="ECO:0000313" key="16">
    <source>
        <dbReference type="Proteomes" id="UP000183832"/>
    </source>
</evidence>
<dbReference type="GO" id="GO:0036064">
    <property type="term" value="C:ciliary basal body"/>
    <property type="evidence" value="ECO:0007669"/>
    <property type="project" value="TreeGrafter"/>
</dbReference>
<keyword evidence="16" id="KW-1185">Reference proteome</keyword>
<dbReference type="Pfam" id="PF25977">
    <property type="entry name" value="DZIP1"/>
    <property type="match status" value="1"/>
</dbReference>
<dbReference type="PANTHER" id="PTHR21502:SF3">
    <property type="entry name" value="CILIUM ASSEMBLY PROTEIN DZIP1L"/>
    <property type="match status" value="1"/>
</dbReference>
<feature type="coiled-coil region" evidence="12">
    <location>
        <begin position="190"/>
        <end position="217"/>
    </location>
</feature>
<evidence type="ECO:0000256" key="6">
    <source>
        <dbReference type="ARBA" id="ARBA00022771"/>
    </source>
</evidence>
<feature type="coiled-coil region" evidence="12">
    <location>
        <begin position="111"/>
        <end position="145"/>
    </location>
</feature>
<organism evidence="15 16">
    <name type="scientific">Clunio marinus</name>
    <dbReference type="NCBI Taxonomy" id="568069"/>
    <lineage>
        <taxon>Eukaryota</taxon>
        <taxon>Metazoa</taxon>
        <taxon>Ecdysozoa</taxon>
        <taxon>Arthropoda</taxon>
        <taxon>Hexapoda</taxon>
        <taxon>Insecta</taxon>
        <taxon>Pterygota</taxon>
        <taxon>Neoptera</taxon>
        <taxon>Endopterygota</taxon>
        <taxon>Diptera</taxon>
        <taxon>Nematocera</taxon>
        <taxon>Chironomoidea</taxon>
        <taxon>Chironomidae</taxon>
        <taxon>Clunio</taxon>
    </lineage>
</organism>
<dbReference type="Proteomes" id="UP000183832">
    <property type="component" value="Unassembled WGS sequence"/>
</dbReference>
<evidence type="ECO:0000256" key="2">
    <source>
        <dbReference type="ARBA" id="ARBA00004120"/>
    </source>
</evidence>
<dbReference type="GO" id="GO:0060271">
    <property type="term" value="P:cilium assembly"/>
    <property type="evidence" value="ECO:0007669"/>
    <property type="project" value="TreeGrafter"/>
</dbReference>
<dbReference type="GO" id="GO:0005737">
    <property type="term" value="C:cytoplasm"/>
    <property type="evidence" value="ECO:0007669"/>
    <property type="project" value="TreeGrafter"/>
</dbReference>
<evidence type="ECO:0000256" key="10">
    <source>
        <dbReference type="ARBA" id="ARBA00023273"/>
    </source>
</evidence>
<dbReference type="OrthoDB" id="515971at2759"/>
<keyword evidence="8 12" id="KW-0175">Coiled coil</keyword>
<reference evidence="15 16" key="1">
    <citation type="submission" date="2015-04" db="EMBL/GenBank/DDBJ databases">
        <authorList>
            <person name="Syromyatnikov M.Y."/>
            <person name="Popov V.N."/>
        </authorList>
    </citation>
    <scope>NUCLEOTIDE SEQUENCE [LARGE SCALE GENOMIC DNA]</scope>
</reference>
<proteinExistence type="inferred from homology"/>
<dbReference type="InterPro" id="IPR058883">
    <property type="entry name" value="DZIP1_dom"/>
</dbReference>
<name>A0A1J1IBW1_9DIPT</name>
<comment type="subcellular location">
    <subcellularLocation>
        <location evidence="2">Cytoplasm</location>
        <location evidence="2">Cytoskeleton</location>
        <location evidence="2">Cilium basal body</location>
    </subcellularLocation>
    <subcellularLocation>
        <location evidence="1">Cytoplasm</location>
        <location evidence="1">Cytoskeleton</location>
        <location evidence="1">Microtubule organizing center</location>
        <location evidence="1">Centrosome</location>
        <location evidence="1">Centriole</location>
    </subcellularLocation>
</comment>
<keyword evidence="9" id="KW-0206">Cytoskeleton</keyword>
<evidence type="ECO:0000256" key="5">
    <source>
        <dbReference type="ARBA" id="ARBA00022723"/>
    </source>
</evidence>
<dbReference type="InterPro" id="IPR051241">
    <property type="entry name" value="DZIP_RILPL"/>
</dbReference>
<keyword evidence="10" id="KW-0966">Cell projection</keyword>
<evidence type="ECO:0000256" key="7">
    <source>
        <dbReference type="ARBA" id="ARBA00022833"/>
    </source>
</evidence>
<evidence type="ECO:0000256" key="12">
    <source>
        <dbReference type="SAM" id="Coils"/>
    </source>
</evidence>
<accession>A0A1J1IBW1</accession>
<dbReference type="InterPro" id="IPR032714">
    <property type="entry name" value="DZIP1_N"/>
</dbReference>
<evidence type="ECO:0000256" key="8">
    <source>
        <dbReference type="ARBA" id="ARBA00023054"/>
    </source>
</evidence>
<keyword evidence="4" id="KW-0963">Cytoplasm</keyword>
<evidence type="ECO:0000256" key="11">
    <source>
        <dbReference type="PROSITE-ProRule" id="PRU00042"/>
    </source>
</evidence>
<sequence>MSQGLFCNYPELARKGGFTFHDDRFEEKDKPIDWRFIASIDTTQIIKDSDFEKLDQCIPFLIRSSIGNLLNVRILDPAIAKVYILSQLCLQYLLFCTKFLDKSVYSLRENLYNYQKKTVKLEETITKLEEEIEQLHKKLKRQDQLNHAIFPCSQCTKNFLSKPLLDNHMLRKHSHNSKESKDKDAHLISTIKLELEISQLKEKLNIAESELMECKKQLDDDCEKCRERSKRNFQSIAIQSNLIEEKEIDDVEKETIVELLNNQNKNFERWKANEESRYKSEIDELRNKFDETIETLKNFQKEQSPMPPLPMPRNRVSLESSSTIQASMMQGTDESLWKTRFQELEKKYQEQISSKVFNIERMYDEKISKIEASVKDLKEEKLKSKSIAVQNSISTVPITPNVIKSMSSQPTSTDTSYDSDQTSNDDIGDLKKQFTKGRNNFLSHDSSPQPFKTPHDKIIEVKTPPKEPESSKVKKTFSDQKFILSLKSQKPSGKVESKLQLKKQPTGEEILKQRMKTLGLHHNQEGISQPEFNRVHTQLANERDESKKKHKLFFVTRKKLQSKVDKIFHQKMTIKERNDKDHQLSNEKAIINHEYKMQQVNNELFKKDLERVLENKILMASKQNKENEIPLPTKKKVLFNLDKPHDHKQGQIVDKEESKSEDESDFDVSSFSTDA</sequence>
<keyword evidence="7" id="KW-0862">Zinc</keyword>
<dbReference type="PROSITE" id="PS50157">
    <property type="entry name" value="ZINC_FINGER_C2H2_2"/>
    <property type="match status" value="1"/>
</dbReference>
<evidence type="ECO:0000256" key="1">
    <source>
        <dbReference type="ARBA" id="ARBA00004114"/>
    </source>
</evidence>
<dbReference type="GO" id="GO:0008270">
    <property type="term" value="F:zinc ion binding"/>
    <property type="evidence" value="ECO:0007669"/>
    <property type="project" value="UniProtKB-KW"/>
</dbReference>
<keyword evidence="6 11" id="KW-0863">Zinc-finger</keyword>
<dbReference type="STRING" id="568069.A0A1J1IBW1"/>
<protein>
    <submittedName>
        <fullName evidence="15">CLUMA_CG011145, isoform A</fullName>
    </submittedName>
</protein>
<feature type="domain" description="C2H2-type" evidence="14">
    <location>
        <begin position="150"/>
        <end position="180"/>
    </location>
</feature>
<dbReference type="GO" id="GO:0005814">
    <property type="term" value="C:centriole"/>
    <property type="evidence" value="ECO:0007669"/>
    <property type="project" value="UniProtKB-SubCell"/>
</dbReference>
<evidence type="ECO:0000259" key="14">
    <source>
        <dbReference type="PROSITE" id="PS50157"/>
    </source>
</evidence>
<evidence type="ECO:0000256" key="9">
    <source>
        <dbReference type="ARBA" id="ARBA00023212"/>
    </source>
</evidence>
<feature type="region of interest" description="Disordered" evidence="13">
    <location>
        <begin position="401"/>
        <end position="427"/>
    </location>
</feature>
<dbReference type="InterPro" id="IPR013087">
    <property type="entry name" value="Znf_C2H2_type"/>
</dbReference>
<evidence type="ECO:0000256" key="3">
    <source>
        <dbReference type="ARBA" id="ARBA00009131"/>
    </source>
</evidence>
<feature type="compositionally biased region" description="Basic and acidic residues" evidence="13">
    <location>
        <begin position="642"/>
        <end position="658"/>
    </location>
</feature>
<dbReference type="PANTHER" id="PTHR21502">
    <property type="entry name" value="ZINC FINGER PROTEIN DZIP1"/>
    <property type="match status" value="1"/>
</dbReference>